<feature type="domain" description="TonB-dependent receptor plug" evidence="8">
    <location>
        <begin position="129"/>
        <end position="243"/>
    </location>
</feature>
<evidence type="ECO:0000256" key="7">
    <source>
        <dbReference type="PROSITE-ProRule" id="PRU01360"/>
    </source>
</evidence>
<organism evidence="9 10">
    <name type="scientific">Negadavirga shengliensis</name>
    <dbReference type="NCBI Taxonomy" id="1389218"/>
    <lineage>
        <taxon>Bacteria</taxon>
        <taxon>Pseudomonadati</taxon>
        <taxon>Bacteroidota</taxon>
        <taxon>Cytophagia</taxon>
        <taxon>Cytophagales</taxon>
        <taxon>Cyclobacteriaceae</taxon>
        <taxon>Negadavirga</taxon>
    </lineage>
</organism>
<dbReference type="SUPFAM" id="SSF56935">
    <property type="entry name" value="Porins"/>
    <property type="match status" value="1"/>
</dbReference>
<dbReference type="SUPFAM" id="SSF49464">
    <property type="entry name" value="Carboxypeptidase regulatory domain-like"/>
    <property type="match status" value="1"/>
</dbReference>
<evidence type="ECO:0000256" key="4">
    <source>
        <dbReference type="ARBA" id="ARBA00022692"/>
    </source>
</evidence>
<dbReference type="InterPro" id="IPR008969">
    <property type="entry name" value="CarboxyPept-like_regulatory"/>
</dbReference>
<comment type="caution">
    <text evidence="9">The sequence shown here is derived from an EMBL/GenBank/DDBJ whole genome shotgun (WGS) entry which is preliminary data.</text>
</comment>
<accession>A0ABV9T8Y0</accession>
<protein>
    <submittedName>
        <fullName evidence="9">SusC/RagA family TonB-linked outer membrane protein</fullName>
    </submittedName>
</protein>
<evidence type="ECO:0000256" key="1">
    <source>
        <dbReference type="ARBA" id="ARBA00004571"/>
    </source>
</evidence>
<dbReference type="InterPro" id="IPR037066">
    <property type="entry name" value="Plug_dom_sf"/>
</dbReference>
<dbReference type="InterPro" id="IPR036942">
    <property type="entry name" value="Beta-barrel_TonB_sf"/>
</dbReference>
<comment type="similarity">
    <text evidence="7">Belongs to the TonB-dependent receptor family.</text>
</comment>
<evidence type="ECO:0000259" key="8">
    <source>
        <dbReference type="Pfam" id="PF07715"/>
    </source>
</evidence>
<dbReference type="InterPro" id="IPR023997">
    <property type="entry name" value="TonB-dep_OMP_SusC/RagA_CS"/>
</dbReference>
<dbReference type="Pfam" id="PF13715">
    <property type="entry name" value="CarbopepD_reg_2"/>
    <property type="match status" value="1"/>
</dbReference>
<evidence type="ECO:0000256" key="2">
    <source>
        <dbReference type="ARBA" id="ARBA00022448"/>
    </source>
</evidence>
<dbReference type="InterPro" id="IPR039426">
    <property type="entry name" value="TonB-dep_rcpt-like"/>
</dbReference>
<evidence type="ECO:0000313" key="9">
    <source>
        <dbReference type="EMBL" id="MFC4874400.1"/>
    </source>
</evidence>
<dbReference type="Gene3D" id="2.60.40.1120">
    <property type="entry name" value="Carboxypeptidase-like, regulatory domain"/>
    <property type="match status" value="1"/>
</dbReference>
<keyword evidence="5 7" id="KW-0472">Membrane</keyword>
<dbReference type="EMBL" id="JBHSJJ010000017">
    <property type="protein sequence ID" value="MFC4874400.1"/>
    <property type="molecule type" value="Genomic_DNA"/>
</dbReference>
<dbReference type="InterPro" id="IPR023996">
    <property type="entry name" value="TonB-dep_OMP_SusC/RagA"/>
</dbReference>
<evidence type="ECO:0000313" key="10">
    <source>
        <dbReference type="Proteomes" id="UP001595818"/>
    </source>
</evidence>
<evidence type="ECO:0000256" key="3">
    <source>
        <dbReference type="ARBA" id="ARBA00022452"/>
    </source>
</evidence>
<dbReference type="Pfam" id="PF07715">
    <property type="entry name" value="Plug"/>
    <property type="match status" value="1"/>
</dbReference>
<dbReference type="Gene3D" id="2.40.170.20">
    <property type="entry name" value="TonB-dependent receptor, beta-barrel domain"/>
    <property type="match status" value="1"/>
</dbReference>
<evidence type="ECO:0000256" key="6">
    <source>
        <dbReference type="ARBA" id="ARBA00023237"/>
    </source>
</evidence>
<name>A0ABV9T8Y0_9BACT</name>
<dbReference type="PROSITE" id="PS52016">
    <property type="entry name" value="TONB_DEPENDENT_REC_3"/>
    <property type="match status" value="1"/>
</dbReference>
<keyword evidence="6 7" id="KW-0998">Cell outer membrane</keyword>
<keyword evidence="10" id="KW-1185">Reference proteome</keyword>
<keyword evidence="2 7" id="KW-0813">Transport</keyword>
<reference evidence="10" key="1">
    <citation type="journal article" date="2019" name="Int. J. Syst. Evol. Microbiol.">
        <title>The Global Catalogue of Microorganisms (GCM) 10K type strain sequencing project: providing services to taxonomists for standard genome sequencing and annotation.</title>
        <authorList>
            <consortium name="The Broad Institute Genomics Platform"/>
            <consortium name="The Broad Institute Genome Sequencing Center for Infectious Disease"/>
            <person name="Wu L."/>
            <person name="Ma J."/>
        </authorList>
    </citation>
    <scope>NUCLEOTIDE SEQUENCE [LARGE SCALE GENOMIC DNA]</scope>
    <source>
        <strain evidence="10">CGMCC 4.7466</strain>
    </source>
</reference>
<keyword evidence="3 7" id="KW-1134">Transmembrane beta strand</keyword>
<dbReference type="InterPro" id="IPR012910">
    <property type="entry name" value="Plug_dom"/>
</dbReference>
<dbReference type="NCBIfam" id="TIGR04057">
    <property type="entry name" value="SusC_RagA_signa"/>
    <property type="match status" value="1"/>
</dbReference>
<dbReference type="NCBIfam" id="TIGR04056">
    <property type="entry name" value="OMP_RagA_SusC"/>
    <property type="match status" value="1"/>
</dbReference>
<proteinExistence type="inferred from homology"/>
<evidence type="ECO:0000256" key="5">
    <source>
        <dbReference type="ARBA" id="ARBA00023136"/>
    </source>
</evidence>
<dbReference type="RefSeq" id="WP_377068208.1">
    <property type="nucleotide sequence ID" value="NZ_JBHSJJ010000017.1"/>
</dbReference>
<gene>
    <name evidence="9" type="ORF">ACFPFU_22040</name>
</gene>
<dbReference type="Proteomes" id="UP001595818">
    <property type="component" value="Unassembled WGS sequence"/>
</dbReference>
<dbReference type="Gene3D" id="2.170.130.10">
    <property type="entry name" value="TonB-dependent receptor, plug domain"/>
    <property type="match status" value="1"/>
</dbReference>
<comment type="subcellular location">
    <subcellularLocation>
        <location evidence="1 7">Cell outer membrane</location>
        <topology evidence="1 7">Multi-pass membrane protein</topology>
    </subcellularLocation>
</comment>
<sequence length="1056" mass="116063">MKLKTCTRIKWPGAGLKCFLILLLANLWAVPIFGQTIRVSGVVKSGQDNESLPGVSVIIKGTTQGTITDMDGRYILEAPSPETVLIFSFIGYTSKEVVVGQKSIIDVTLESDITSLDEVVVIGYGTTTRQDVTGSIASVSGDEILRTNPVTIDQALQGKVPGVVIQQASGQPGGAVNVQIRGLTFGNSEPLYVIDGIIMGGPASLGSGTNPLAGINPSEIESVDVLKDASATAIYGSQATNGVIVITTKRGKAAAPSINYEFSTGFQQLPNRLPLMNLREYASFINERNTGLGWGFDERPEFVNPEYLGEGTDWQGELFRNAPMTNHTLTVSGGDERTQYLLSASHFNQEGIALGSDFSRSSIRLNLDNKTTNWLKIGTSLQLVHIDENVTTSGSNVIRDALRQTPDIAVTNPDGSWGGAFNPNGWVNSIVNPYAIALINKDNTRRNQLFGNLYAEVNFTKDLQLRSEVTSSFSMATQDQFFPSYEMGRVVREDNNAAYRFVQRSHSTLRNYLTYSRMFGDRYNLNVMTGHEAQLIKSENVTASRFTFPSNNVQAISAGDPETALNSGEKGHNALESYFGRVNFGLDDKYLLTGNVRADGSSKFAAGRRWVTTYSGALAWKIHNEGFLKSVNDMNELKLRVGYGLTNNQNIPDYRYTSALATVPTGLSGVSQRVQNMANPFVEWEKTRYSNIGLDGTFFNWRLNFSVDIYNRDTDGLLMQIPLPMYAGTGVGYSPGTIQAPYVNVGEVNNRGIDFRISSKNIRNKNFVWTTDLTVSCNINRVVSLITEDASLLGQYSRTVVGRSIGDFYGYVVEGVFATASDFETHAIPVRNGEKLPVGSAGGSIWFGDLIFRDFNGDGIIDENDQTYLGSPIPKFQVGLNNSFSYKNFDLNVFFNANYGNKVFNQLRIEGEYPGTSFGYRKSLNNYARLELIDPEGSTTDISNVYVANPETRIVGIRNDNTNDNNRTSDKFVEDGSFVRCRTISLGYSLPERLTQKAHVNALRVYVNVNNAFIITKYSGMDPEIGSWDPLNAGVDNGFYPQPRVFTVGANITLNK</sequence>
<keyword evidence="4 7" id="KW-0812">Transmembrane</keyword>